<proteinExistence type="predicted"/>
<dbReference type="Proteomes" id="UP000231912">
    <property type="component" value="Unassembled WGS sequence"/>
</dbReference>
<accession>A0A2M9ZC96</accession>
<organism evidence="1 2">
    <name type="scientific">Leptospira wolffii</name>
    <dbReference type="NCBI Taxonomy" id="409998"/>
    <lineage>
        <taxon>Bacteria</taxon>
        <taxon>Pseudomonadati</taxon>
        <taxon>Spirochaetota</taxon>
        <taxon>Spirochaetia</taxon>
        <taxon>Leptospirales</taxon>
        <taxon>Leptospiraceae</taxon>
        <taxon>Leptospira</taxon>
    </lineage>
</organism>
<protein>
    <submittedName>
        <fullName evidence="1">Uncharacterized protein</fullName>
    </submittedName>
</protein>
<comment type="caution">
    <text evidence="1">The sequence shown here is derived from an EMBL/GenBank/DDBJ whole genome shotgun (WGS) entry which is preliminary data.</text>
</comment>
<sequence>MEPIDYIRNQNDVIFGHKSVSDKFNLKDELKQLKINPFSSLIDRIDPDAWGFIKSEGVRLVQSYEWYSFSLERVLTQISLARRYGKMLDNYKIGKPYTTYQRKLTADFRMMVKFNELDYQNLIIHAVLFLNRTLAISRLCWQDSLKPSFTSFNNHKVFLKKNREHMQKSALYADGFLNKTEWYEIPLKILRDKFLMHAAEPHSSMIAWGKSDWDLDYIVMIPAERKQEKIFEKVKLIQFSARRLQKDIDSYLAWLIDYANQRI</sequence>
<reference evidence="1 2" key="1">
    <citation type="submission" date="2017-07" db="EMBL/GenBank/DDBJ databases">
        <title>Leptospira spp. isolated from tropical soils.</title>
        <authorList>
            <person name="Thibeaux R."/>
            <person name="Iraola G."/>
            <person name="Ferres I."/>
            <person name="Bierque E."/>
            <person name="Girault D."/>
            <person name="Soupe-Gilbert M.-E."/>
            <person name="Picardeau M."/>
            <person name="Goarant C."/>
        </authorList>
    </citation>
    <scope>NUCLEOTIDE SEQUENCE [LARGE SCALE GENOMIC DNA]</scope>
    <source>
        <strain evidence="1 2">FH2-C-A2</strain>
    </source>
</reference>
<evidence type="ECO:0000313" key="2">
    <source>
        <dbReference type="Proteomes" id="UP000231912"/>
    </source>
</evidence>
<evidence type="ECO:0000313" key="1">
    <source>
        <dbReference type="EMBL" id="PJZ66063.1"/>
    </source>
</evidence>
<dbReference type="EMBL" id="NPDT01000003">
    <property type="protein sequence ID" value="PJZ66063.1"/>
    <property type="molecule type" value="Genomic_DNA"/>
</dbReference>
<name>A0A2M9ZC96_9LEPT</name>
<dbReference type="AlphaFoldDB" id="A0A2M9ZC96"/>
<gene>
    <name evidence="1" type="ORF">CH371_11150</name>
</gene>
<dbReference type="RefSeq" id="WP_125250328.1">
    <property type="nucleotide sequence ID" value="NZ_NPDT01000003.1"/>
</dbReference>